<dbReference type="PANTHER" id="PTHR30469">
    <property type="entry name" value="MULTIDRUG RESISTANCE PROTEIN MDTA"/>
    <property type="match status" value="1"/>
</dbReference>
<accession>A0A1I2BLG1</accession>
<dbReference type="PANTHER" id="PTHR30469:SF36">
    <property type="entry name" value="BLL3903 PROTEIN"/>
    <property type="match status" value="1"/>
</dbReference>
<evidence type="ECO:0000259" key="4">
    <source>
        <dbReference type="Pfam" id="PF25954"/>
    </source>
</evidence>
<dbReference type="InterPro" id="IPR058792">
    <property type="entry name" value="Beta-barrel_RND_2"/>
</dbReference>
<evidence type="ECO:0000256" key="2">
    <source>
        <dbReference type="SAM" id="Coils"/>
    </source>
</evidence>
<dbReference type="NCBIfam" id="TIGR01730">
    <property type="entry name" value="RND_mfp"/>
    <property type="match status" value="1"/>
</dbReference>
<dbReference type="Gene3D" id="1.10.287.470">
    <property type="entry name" value="Helix hairpin bin"/>
    <property type="match status" value="1"/>
</dbReference>
<dbReference type="Gene3D" id="2.40.50.100">
    <property type="match status" value="1"/>
</dbReference>
<dbReference type="Pfam" id="PF25989">
    <property type="entry name" value="YknX_C"/>
    <property type="match status" value="1"/>
</dbReference>
<name>A0A1I2BLG1_9BACT</name>
<evidence type="ECO:0000313" key="6">
    <source>
        <dbReference type="EMBL" id="SFE56995.1"/>
    </source>
</evidence>
<dbReference type="EMBL" id="FONY01000003">
    <property type="protein sequence ID" value="SFE56995.1"/>
    <property type="molecule type" value="Genomic_DNA"/>
</dbReference>
<feature type="domain" description="Multidrug resistance protein MdtA-like barrel-sandwich hybrid" evidence="3">
    <location>
        <begin position="77"/>
        <end position="198"/>
    </location>
</feature>
<proteinExistence type="inferred from homology"/>
<feature type="domain" description="CusB-like beta-barrel" evidence="4">
    <location>
        <begin position="209"/>
        <end position="281"/>
    </location>
</feature>
<comment type="similarity">
    <text evidence="1">Belongs to the membrane fusion protein (MFP) (TC 8.A.1) family.</text>
</comment>
<keyword evidence="7" id="KW-1185">Reference proteome</keyword>
<dbReference type="InterPro" id="IPR006143">
    <property type="entry name" value="RND_pump_MFP"/>
</dbReference>
<organism evidence="6 7">
    <name type="scientific">Thermoflexibacter ruber</name>
    <dbReference type="NCBI Taxonomy" id="1003"/>
    <lineage>
        <taxon>Bacteria</taxon>
        <taxon>Pseudomonadati</taxon>
        <taxon>Bacteroidota</taxon>
        <taxon>Cytophagia</taxon>
        <taxon>Cytophagales</taxon>
        <taxon>Thermoflexibacteraceae</taxon>
        <taxon>Thermoflexibacter</taxon>
    </lineage>
</organism>
<dbReference type="Proteomes" id="UP000199513">
    <property type="component" value="Unassembled WGS sequence"/>
</dbReference>
<evidence type="ECO:0000259" key="5">
    <source>
        <dbReference type="Pfam" id="PF25989"/>
    </source>
</evidence>
<dbReference type="Gene3D" id="2.40.30.170">
    <property type="match status" value="1"/>
</dbReference>
<dbReference type="Pfam" id="PF25917">
    <property type="entry name" value="BSH_RND"/>
    <property type="match status" value="1"/>
</dbReference>
<feature type="coiled-coil region" evidence="2">
    <location>
        <begin position="143"/>
        <end position="172"/>
    </location>
</feature>
<dbReference type="InterPro" id="IPR058625">
    <property type="entry name" value="MdtA-like_BSH"/>
</dbReference>
<feature type="domain" description="YknX-like C-terminal permuted SH3-like" evidence="5">
    <location>
        <begin position="291"/>
        <end position="357"/>
    </location>
</feature>
<dbReference type="Gene3D" id="2.40.420.20">
    <property type="match status" value="1"/>
</dbReference>
<sequence>MKKNIRVLSIIIIALVLLSIFAYQAGWFGATESEITLQPASNAPKNAPPQPIKAYIVKEEVLEDKITAVGSVASNEEVSLACETSGKITKIFFEEGSTVTKGQLLLTLNDAELQAQLKRGIIQKEFLEKRKARNEKLRERDGISEEEFELLNAELNRQIAENEAIKSRIEQTKLVAPFSGRIGLRYVSEGSYINPNTKVADLIDISTVKLNFAVPEKYMGTIKKGTKVKFTVAGNEKKEYEGTVYAIEPKIDASTRTIQVRAISNNRDSEIYPGAFANISIVLNKIEKAHLIPTAALIPEMNQMKVFVVRGGKAESVNVITGTRTENKIQILDGLALGDTVITSGILQIRAGSGVKVAEIE</sequence>
<keyword evidence="2" id="KW-0175">Coiled coil</keyword>
<dbReference type="STRING" id="1003.SAMN04488541_100366"/>
<dbReference type="Pfam" id="PF25954">
    <property type="entry name" value="Beta-barrel_RND_2"/>
    <property type="match status" value="1"/>
</dbReference>
<dbReference type="AlphaFoldDB" id="A0A1I2BLG1"/>
<evidence type="ECO:0000256" key="1">
    <source>
        <dbReference type="ARBA" id="ARBA00009477"/>
    </source>
</evidence>
<dbReference type="SUPFAM" id="SSF111369">
    <property type="entry name" value="HlyD-like secretion proteins"/>
    <property type="match status" value="1"/>
</dbReference>
<protein>
    <submittedName>
        <fullName evidence="6">Membrane fusion protein, multidrug efflux system</fullName>
    </submittedName>
</protein>
<dbReference type="RefSeq" id="WP_091539384.1">
    <property type="nucleotide sequence ID" value="NZ_FONY01000003.1"/>
</dbReference>
<dbReference type="OrthoDB" id="9806939at2"/>
<evidence type="ECO:0000313" key="7">
    <source>
        <dbReference type="Proteomes" id="UP000199513"/>
    </source>
</evidence>
<dbReference type="GO" id="GO:0015562">
    <property type="term" value="F:efflux transmembrane transporter activity"/>
    <property type="evidence" value="ECO:0007669"/>
    <property type="project" value="TreeGrafter"/>
</dbReference>
<reference evidence="6 7" key="1">
    <citation type="submission" date="2016-10" db="EMBL/GenBank/DDBJ databases">
        <authorList>
            <person name="de Groot N.N."/>
        </authorList>
    </citation>
    <scope>NUCLEOTIDE SEQUENCE [LARGE SCALE GENOMIC DNA]</scope>
    <source>
        <strain>GEY</strain>
        <strain evidence="7">DSM 9560</strain>
    </source>
</reference>
<gene>
    <name evidence="6" type="ORF">SAMN04488541_100366</name>
</gene>
<dbReference type="GO" id="GO:1990281">
    <property type="term" value="C:efflux pump complex"/>
    <property type="evidence" value="ECO:0007669"/>
    <property type="project" value="TreeGrafter"/>
</dbReference>
<dbReference type="InterPro" id="IPR058637">
    <property type="entry name" value="YknX-like_C"/>
</dbReference>
<dbReference type="FunFam" id="2.40.30.170:FF:000010">
    <property type="entry name" value="Efflux RND transporter periplasmic adaptor subunit"/>
    <property type="match status" value="1"/>
</dbReference>
<evidence type="ECO:0000259" key="3">
    <source>
        <dbReference type="Pfam" id="PF25917"/>
    </source>
</evidence>